<dbReference type="Pfam" id="PF21313">
    <property type="entry name" value="EthR_C"/>
    <property type="match status" value="1"/>
</dbReference>
<dbReference type="OrthoDB" id="9811084at2"/>
<keyword evidence="7" id="KW-1185">Reference proteome</keyword>
<evidence type="ECO:0000256" key="4">
    <source>
        <dbReference type="PROSITE-ProRule" id="PRU00335"/>
    </source>
</evidence>
<keyword evidence="1" id="KW-0805">Transcription regulation</keyword>
<gene>
    <name evidence="6" type="ORF">BN1012_Phect1389</name>
</gene>
<dbReference type="SUPFAM" id="SSF48498">
    <property type="entry name" value="Tetracyclin repressor-like, C-terminal domain"/>
    <property type="match status" value="1"/>
</dbReference>
<protein>
    <submittedName>
        <fullName evidence="6">Transcriptional regulator, TetR family</fullName>
    </submittedName>
</protein>
<dbReference type="InterPro" id="IPR050109">
    <property type="entry name" value="HTH-type_TetR-like_transc_reg"/>
</dbReference>
<proteinExistence type="predicted"/>
<dbReference type="PANTHER" id="PTHR30055">
    <property type="entry name" value="HTH-TYPE TRANSCRIPTIONAL REGULATOR RUTR"/>
    <property type="match status" value="1"/>
</dbReference>
<dbReference type="Gene3D" id="1.10.10.60">
    <property type="entry name" value="Homeodomain-like"/>
    <property type="match status" value="1"/>
</dbReference>
<dbReference type="InterPro" id="IPR009057">
    <property type="entry name" value="Homeodomain-like_sf"/>
</dbReference>
<feature type="DNA-binding region" description="H-T-H motif" evidence="4">
    <location>
        <begin position="36"/>
        <end position="55"/>
    </location>
</feature>
<reference evidence="6 7" key="1">
    <citation type="journal article" date="2014" name="Front. Genet.">
        <title>Genome and metabolic network of "Candidatus Phaeomarinobacter ectocarpi" Ec32, a new candidate genus of Alphaproteobacteria frequently associated with brown algae.</title>
        <authorList>
            <person name="Dittami S.M."/>
            <person name="Barbeyron T."/>
            <person name="Boyen C."/>
            <person name="Cambefort J."/>
            <person name="Collet G."/>
            <person name="Delage L."/>
            <person name="Gobet A."/>
            <person name="Groisillier A."/>
            <person name="Leblanc C."/>
            <person name="Michel G."/>
            <person name="Scornet D."/>
            <person name="Siegel A."/>
            <person name="Tapia J.E."/>
            <person name="Tonon T."/>
        </authorList>
    </citation>
    <scope>NUCLEOTIDE SEQUENCE [LARGE SCALE GENOMIC DNA]</scope>
    <source>
        <strain evidence="6 7">Ec32</strain>
    </source>
</reference>
<accession>X5M8H0</accession>
<dbReference type="InterPro" id="IPR036271">
    <property type="entry name" value="Tet_transcr_reg_TetR-rel_C_sf"/>
</dbReference>
<name>X5M8H0_9HYPH</name>
<evidence type="ECO:0000256" key="1">
    <source>
        <dbReference type="ARBA" id="ARBA00023015"/>
    </source>
</evidence>
<evidence type="ECO:0000256" key="3">
    <source>
        <dbReference type="ARBA" id="ARBA00023163"/>
    </source>
</evidence>
<dbReference type="EMBL" id="HG966617">
    <property type="protein sequence ID" value="CDO59603.1"/>
    <property type="molecule type" value="Genomic_DNA"/>
</dbReference>
<dbReference type="STRING" id="1458461.BN1012_Phect1389"/>
<dbReference type="RefSeq" id="WP_043950205.1">
    <property type="nucleotide sequence ID" value="NZ_HG966617.1"/>
</dbReference>
<dbReference type="GO" id="GO:0003700">
    <property type="term" value="F:DNA-binding transcription factor activity"/>
    <property type="evidence" value="ECO:0007669"/>
    <property type="project" value="TreeGrafter"/>
</dbReference>
<feature type="domain" description="HTH tetR-type" evidence="5">
    <location>
        <begin position="13"/>
        <end position="73"/>
    </location>
</feature>
<evidence type="ECO:0000256" key="2">
    <source>
        <dbReference type="ARBA" id="ARBA00023125"/>
    </source>
</evidence>
<keyword evidence="3" id="KW-0804">Transcription</keyword>
<organism evidence="6 7">
    <name type="scientific">Candidatus Phaeomarinibacter ectocarpi</name>
    <dbReference type="NCBI Taxonomy" id="1458461"/>
    <lineage>
        <taxon>Bacteria</taxon>
        <taxon>Pseudomonadati</taxon>
        <taxon>Pseudomonadota</taxon>
        <taxon>Alphaproteobacteria</taxon>
        <taxon>Hyphomicrobiales</taxon>
        <taxon>Parvibaculaceae</taxon>
        <taxon>Candidatus Phaeomarinibacter</taxon>
    </lineage>
</organism>
<dbReference type="InterPro" id="IPR049397">
    <property type="entry name" value="EthR_C"/>
</dbReference>
<dbReference type="GO" id="GO:0000976">
    <property type="term" value="F:transcription cis-regulatory region binding"/>
    <property type="evidence" value="ECO:0007669"/>
    <property type="project" value="TreeGrafter"/>
</dbReference>
<evidence type="ECO:0000313" key="7">
    <source>
        <dbReference type="Proteomes" id="UP000032160"/>
    </source>
</evidence>
<dbReference type="Pfam" id="PF00440">
    <property type="entry name" value="TetR_N"/>
    <property type="match status" value="1"/>
</dbReference>
<dbReference type="Proteomes" id="UP000032160">
    <property type="component" value="Chromosome I"/>
</dbReference>
<dbReference type="HOGENOM" id="CLU_069356_32_0_5"/>
<dbReference type="PROSITE" id="PS50977">
    <property type="entry name" value="HTH_TETR_2"/>
    <property type="match status" value="1"/>
</dbReference>
<dbReference type="AlphaFoldDB" id="X5M8H0"/>
<dbReference type="Gene3D" id="1.10.357.10">
    <property type="entry name" value="Tetracycline Repressor, domain 2"/>
    <property type="match status" value="1"/>
</dbReference>
<dbReference type="SUPFAM" id="SSF46689">
    <property type="entry name" value="Homeodomain-like"/>
    <property type="match status" value="1"/>
</dbReference>
<sequence>MSERAQRIRRTPEMAREEIIDATQAALAEMDFNALTVDAVMQRTGMTRSSFYHYFKSVDELALGFLGRLEGAIRETVDDWLNGQGSDDYLADTHTHLTTMFAAMENHRTGMMALARASNSSEQVHDEWRSRVIDYFIDLTARFIRQQIMLGRSKVENPDLTARSLILMNNALANDNLTREEPDDPAAIGKVSAEIWNAAIYGS</sequence>
<evidence type="ECO:0000259" key="5">
    <source>
        <dbReference type="PROSITE" id="PS50977"/>
    </source>
</evidence>
<keyword evidence="2 4" id="KW-0238">DNA-binding</keyword>
<evidence type="ECO:0000313" key="6">
    <source>
        <dbReference type="EMBL" id="CDO59603.1"/>
    </source>
</evidence>
<dbReference type="KEGG" id="pect:BN1012_Phect1389"/>
<dbReference type="PANTHER" id="PTHR30055:SF234">
    <property type="entry name" value="HTH-TYPE TRANSCRIPTIONAL REGULATOR BETI"/>
    <property type="match status" value="1"/>
</dbReference>
<dbReference type="InterPro" id="IPR001647">
    <property type="entry name" value="HTH_TetR"/>
</dbReference>